<comment type="caution">
    <text evidence="9">The sequence shown here is derived from an EMBL/GenBank/DDBJ whole genome shotgun (WGS) entry which is preliminary data.</text>
</comment>
<evidence type="ECO:0000256" key="6">
    <source>
        <dbReference type="ARBA" id="ARBA00022777"/>
    </source>
</evidence>
<dbReference type="GO" id="GO:0046522">
    <property type="term" value="F:S-methyl-5-thioribose kinase activity"/>
    <property type="evidence" value="ECO:0007669"/>
    <property type="project" value="UniProtKB-EC"/>
</dbReference>
<keyword evidence="7" id="KW-0067">ATP-binding</keyword>
<dbReference type="InterPro" id="IPR009212">
    <property type="entry name" value="Methylthioribose_kinase"/>
</dbReference>
<comment type="subunit">
    <text evidence="2">Homodimer.</text>
</comment>
<evidence type="ECO:0000256" key="5">
    <source>
        <dbReference type="ARBA" id="ARBA00022741"/>
    </source>
</evidence>
<dbReference type="EC" id="2.7.1.100" evidence="3"/>
<evidence type="ECO:0000313" key="9">
    <source>
        <dbReference type="EMBL" id="MCF4097155.1"/>
    </source>
</evidence>
<evidence type="ECO:0000256" key="3">
    <source>
        <dbReference type="ARBA" id="ARBA00012128"/>
    </source>
</evidence>
<keyword evidence="6 9" id="KW-0418">Kinase</keyword>
<dbReference type="Proteomes" id="UP001201217">
    <property type="component" value="Unassembled WGS sequence"/>
</dbReference>
<dbReference type="Gene3D" id="3.30.200.20">
    <property type="entry name" value="Phosphorylase Kinase, domain 1"/>
    <property type="match status" value="1"/>
</dbReference>
<dbReference type="PANTHER" id="PTHR34273">
    <property type="entry name" value="METHYLTHIORIBOSE KINASE"/>
    <property type="match status" value="1"/>
</dbReference>
<dbReference type="NCBIfam" id="TIGR01767">
    <property type="entry name" value="MTRK"/>
    <property type="match status" value="1"/>
</dbReference>
<name>A0ABS9E5U1_9HYPH</name>
<comment type="similarity">
    <text evidence="1">Belongs to the methylthioribose kinase family.</text>
</comment>
<evidence type="ECO:0000256" key="1">
    <source>
        <dbReference type="ARBA" id="ARBA00010165"/>
    </source>
</evidence>
<keyword evidence="10" id="KW-1185">Reference proteome</keyword>
<accession>A0ABS9E5U1</accession>
<dbReference type="PANTHER" id="PTHR34273:SF2">
    <property type="entry name" value="METHYLTHIORIBOSE KINASE"/>
    <property type="match status" value="1"/>
</dbReference>
<dbReference type="InterPro" id="IPR011009">
    <property type="entry name" value="Kinase-like_dom_sf"/>
</dbReference>
<dbReference type="EMBL" id="JAKGTI010000001">
    <property type="protein sequence ID" value="MCF4097155.1"/>
    <property type="molecule type" value="Genomic_DNA"/>
</dbReference>
<dbReference type="Pfam" id="PF01636">
    <property type="entry name" value="APH"/>
    <property type="match status" value="1"/>
</dbReference>
<dbReference type="SUPFAM" id="SSF56112">
    <property type="entry name" value="Protein kinase-like (PK-like)"/>
    <property type="match status" value="1"/>
</dbReference>
<evidence type="ECO:0000256" key="7">
    <source>
        <dbReference type="ARBA" id="ARBA00022840"/>
    </source>
</evidence>
<keyword evidence="5" id="KW-0547">Nucleotide-binding</keyword>
<evidence type="ECO:0000256" key="2">
    <source>
        <dbReference type="ARBA" id="ARBA00011738"/>
    </source>
</evidence>
<evidence type="ECO:0000259" key="8">
    <source>
        <dbReference type="Pfam" id="PF01636"/>
    </source>
</evidence>
<dbReference type="RefSeq" id="WP_236112731.1">
    <property type="nucleotide sequence ID" value="NZ_JAKGTI010000001.1"/>
</dbReference>
<feature type="domain" description="Aminoglycoside phosphotransferase" evidence="8">
    <location>
        <begin position="36"/>
        <end position="278"/>
    </location>
</feature>
<reference evidence="9 10" key="1">
    <citation type="submission" date="2022-01" db="EMBL/GenBank/DDBJ databases">
        <title>Maritalea mediterranea sp. nov., isolated from marine plastic residues from the Malva-rosa beach (Valencia, Spain).</title>
        <authorList>
            <person name="Vidal-Verdu A."/>
            <person name="Molina-Menor E."/>
            <person name="Pascual J."/>
            <person name="Pereto J."/>
            <person name="Porcar M."/>
        </authorList>
    </citation>
    <scope>NUCLEOTIDE SEQUENCE [LARGE SCALE GENOMIC DNA]</scope>
    <source>
        <strain evidence="9 10">P4.10X</strain>
    </source>
</reference>
<organism evidence="9 10">
    <name type="scientific">Maritalea mediterranea</name>
    <dbReference type="NCBI Taxonomy" id="2909667"/>
    <lineage>
        <taxon>Bacteria</taxon>
        <taxon>Pseudomonadati</taxon>
        <taxon>Pseudomonadota</taxon>
        <taxon>Alphaproteobacteria</taxon>
        <taxon>Hyphomicrobiales</taxon>
        <taxon>Devosiaceae</taxon>
        <taxon>Maritalea</taxon>
    </lineage>
</organism>
<gene>
    <name evidence="9" type="primary">mtnK</name>
    <name evidence="9" type="ORF">L1I42_01470</name>
</gene>
<keyword evidence="4 9" id="KW-0808">Transferase</keyword>
<protein>
    <recommendedName>
        <fullName evidence="3">S-methyl-5-thioribose kinase</fullName>
        <ecNumber evidence="3">2.7.1.100</ecNumber>
    </recommendedName>
</protein>
<dbReference type="Gene3D" id="3.90.1200.10">
    <property type="match status" value="1"/>
</dbReference>
<evidence type="ECO:0000313" key="10">
    <source>
        <dbReference type="Proteomes" id="UP001201217"/>
    </source>
</evidence>
<dbReference type="InterPro" id="IPR002575">
    <property type="entry name" value="Aminoglycoside_PTrfase"/>
</dbReference>
<proteinExistence type="inferred from homology"/>
<sequence>MSNPYEPLNVDTIGEKLGHLEILKEKVGPDATHWSAQEVGDGNLNLVFIVTGPNGQAIVKQALPYVRLVGDSWPLPLKRAFFEYHALIRQAKNAPEDVPEVYHFDESQALIVMQFMTPHVILRNSLRDGIKHDNLAEVMGKFCARTLFRGSDLSMDTKERKKDLALFADNIELCDITENLVFTDPYFDAEMNRHTSPQLDGIVASLRADIDMKVAAQHFKAKFCNNAETLLHGDLHTGSIMVTESDTVVIDPEFATYGPFGFDIGMLLGNFYMAFFAQDGHEASKGVRDDYAQWILDVTCDIWHHFEEEFSHLWRTERTGILYDKRLYEDQGQNLASEQALTDRLNQIWSDALGFGGIEMHRRILGLAHIMELDSIEDADLRAACEARALQFGRQIVISRDAYKSPHQIAELARAVRKDNFL</sequence>
<evidence type="ECO:0000256" key="4">
    <source>
        <dbReference type="ARBA" id="ARBA00022679"/>
    </source>
</evidence>
<dbReference type="PIRSF" id="PIRSF031134">
    <property type="entry name" value="MTRK"/>
    <property type="match status" value="1"/>
</dbReference>